<name>A0A194WRX6_MOLSC</name>
<dbReference type="OrthoDB" id="3560195at2759"/>
<dbReference type="Proteomes" id="UP000070700">
    <property type="component" value="Unassembled WGS sequence"/>
</dbReference>
<proteinExistence type="predicted"/>
<dbReference type="InParanoid" id="A0A194WRX6"/>
<dbReference type="GeneID" id="28823192"/>
<feature type="region of interest" description="Disordered" evidence="1">
    <location>
        <begin position="1"/>
        <end position="63"/>
    </location>
</feature>
<gene>
    <name evidence="2" type="ORF">LY89DRAFT_674854</name>
</gene>
<accession>A0A194WRX6</accession>
<protein>
    <submittedName>
        <fullName evidence="2">Uncharacterized protein</fullName>
    </submittedName>
</protein>
<evidence type="ECO:0000313" key="3">
    <source>
        <dbReference type="Proteomes" id="UP000070700"/>
    </source>
</evidence>
<evidence type="ECO:0000313" key="2">
    <source>
        <dbReference type="EMBL" id="KUJ10731.1"/>
    </source>
</evidence>
<dbReference type="EMBL" id="KQ947428">
    <property type="protein sequence ID" value="KUJ10731.1"/>
    <property type="molecule type" value="Genomic_DNA"/>
</dbReference>
<sequence>MAARFRGAPGGDFGHGPGVQYPQIPEATYAAQGPQSGRRPGSEGYDGPSEPRQNPFGQGLGYDPARPIVKAKVITNTRVELPPDAYRLELHDGFCFCVEVFCFDVVGSKVFRSDVVVLKHDELACCLVVGLSCVDLVLNTVVVN</sequence>
<organism evidence="2 3">
    <name type="scientific">Mollisia scopiformis</name>
    <name type="common">Conifer needle endophyte fungus</name>
    <name type="synonym">Phialocephala scopiformis</name>
    <dbReference type="NCBI Taxonomy" id="149040"/>
    <lineage>
        <taxon>Eukaryota</taxon>
        <taxon>Fungi</taxon>
        <taxon>Dikarya</taxon>
        <taxon>Ascomycota</taxon>
        <taxon>Pezizomycotina</taxon>
        <taxon>Leotiomycetes</taxon>
        <taxon>Helotiales</taxon>
        <taxon>Mollisiaceae</taxon>
        <taxon>Mollisia</taxon>
    </lineage>
</organism>
<evidence type="ECO:0000256" key="1">
    <source>
        <dbReference type="SAM" id="MobiDB-lite"/>
    </source>
</evidence>
<dbReference type="AlphaFoldDB" id="A0A194WRX6"/>
<dbReference type="RefSeq" id="XP_018065086.1">
    <property type="nucleotide sequence ID" value="XM_018213466.1"/>
</dbReference>
<dbReference type="KEGG" id="psco:LY89DRAFT_674854"/>
<feature type="compositionally biased region" description="Gly residues" evidence="1">
    <location>
        <begin position="8"/>
        <end position="17"/>
    </location>
</feature>
<keyword evidence="3" id="KW-1185">Reference proteome</keyword>
<reference evidence="2 3" key="1">
    <citation type="submission" date="2015-10" db="EMBL/GenBank/DDBJ databases">
        <title>Full genome of DAOMC 229536 Phialocephala scopiformis, a fungal endophyte of spruce producing the potent anti-insectan compound rugulosin.</title>
        <authorList>
            <consortium name="DOE Joint Genome Institute"/>
            <person name="Walker A.K."/>
            <person name="Frasz S.L."/>
            <person name="Seifert K.A."/>
            <person name="Miller J.D."/>
            <person name="Mondo S.J."/>
            <person name="Labutti K."/>
            <person name="Lipzen A."/>
            <person name="Dockter R."/>
            <person name="Kennedy M."/>
            <person name="Grigoriev I.V."/>
            <person name="Spatafora J.W."/>
        </authorList>
    </citation>
    <scope>NUCLEOTIDE SEQUENCE [LARGE SCALE GENOMIC DNA]</scope>
    <source>
        <strain evidence="2 3">CBS 120377</strain>
    </source>
</reference>